<proteinExistence type="predicted"/>
<evidence type="ECO:0000259" key="2">
    <source>
        <dbReference type="Pfam" id="PF00487"/>
    </source>
</evidence>
<dbReference type="InterPro" id="IPR005804">
    <property type="entry name" value="FA_desaturase_dom"/>
</dbReference>
<dbReference type="EMBL" id="LQPQ01000020">
    <property type="protein sequence ID" value="ORW86805.1"/>
    <property type="molecule type" value="Genomic_DNA"/>
</dbReference>
<dbReference type="RefSeq" id="WP_085248968.1">
    <property type="nucleotide sequence ID" value="NZ_CAJMWI010000001.1"/>
</dbReference>
<feature type="transmembrane region" description="Helical" evidence="1">
    <location>
        <begin position="207"/>
        <end position="226"/>
    </location>
</feature>
<evidence type="ECO:0000313" key="3">
    <source>
        <dbReference type="EMBL" id="ORW86805.1"/>
    </source>
</evidence>
<dbReference type="Pfam" id="PF00487">
    <property type="entry name" value="FA_desaturase"/>
    <property type="match status" value="1"/>
</dbReference>
<gene>
    <name evidence="3" type="ORF">AWC22_10490</name>
</gene>
<reference evidence="3 4" key="1">
    <citation type="submission" date="2016-01" db="EMBL/GenBank/DDBJ databases">
        <title>The new phylogeny of the genus Mycobacterium.</title>
        <authorList>
            <person name="Tarcisio F."/>
            <person name="Conor M."/>
            <person name="Antonella G."/>
            <person name="Elisabetta G."/>
            <person name="Giulia F.S."/>
            <person name="Sara T."/>
            <person name="Anna F."/>
            <person name="Clotilde B."/>
            <person name="Roberto B."/>
            <person name="Veronica D.S."/>
            <person name="Fabio R."/>
            <person name="Monica P."/>
            <person name="Olivier J."/>
            <person name="Enrico T."/>
            <person name="Nicola S."/>
        </authorList>
    </citation>
    <scope>NUCLEOTIDE SEQUENCE [LARGE SCALE GENOMIC DNA]</scope>
    <source>
        <strain evidence="3 4">DSM 45176</strain>
    </source>
</reference>
<dbReference type="OrthoDB" id="634389at2"/>
<accession>A0A1X2DF20</accession>
<dbReference type="AlphaFoldDB" id="A0A1X2DF20"/>
<feature type="transmembrane region" description="Helical" evidence="1">
    <location>
        <begin position="63"/>
        <end position="87"/>
    </location>
</feature>
<dbReference type="STRING" id="486698.AWC22_10490"/>
<comment type="caution">
    <text evidence="3">The sequence shown here is derived from an EMBL/GenBank/DDBJ whole genome shotgun (WGS) entry which is preliminary data.</text>
</comment>
<feature type="domain" description="Fatty acid desaturase" evidence="2">
    <location>
        <begin position="63"/>
        <end position="294"/>
    </location>
</feature>
<evidence type="ECO:0000313" key="4">
    <source>
        <dbReference type="Proteomes" id="UP000193087"/>
    </source>
</evidence>
<dbReference type="GeneID" id="93494246"/>
<feature type="transmembrane region" description="Helical" evidence="1">
    <location>
        <begin position="36"/>
        <end position="57"/>
    </location>
</feature>
<evidence type="ECO:0000256" key="1">
    <source>
        <dbReference type="SAM" id="Phobius"/>
    </source>
</evidence>
<keyword evidence="4" id="KW-1185">Reference proteome</keyword>
<keyword evidence="1" id="KW-0472">Membrane</keyword>
<keyword evidence="1" id="KW-0812">Transmembrane</keyword>
<sequence length="341" mass="38965">MTTVSTVPGVPGTTTPAASAHQVPLSRRVLKLEHPANVGPLLHIACWIALLAFGLFVPAATDWYLAAPLIATLSLLNFSVTIGVLHMHTHRPLFVSRRANRVVDLLCCMPAALTAADMYEVHVINHHRFDDGPGDVTSTAGRDRGLRAVWYWMRYSSIVKNHTARTVFAANPSASRRKRRHQFVFDFTLICALIWTTFFTTDPVRFTLFYWIPFLVTQATSGYFAWLTHAPARVFDNDPSKSLNTVGNWLNFFIFNQGYHSVHHRYPGIHWSQIPDKLDLMRQVEPDVIVPYWMTLTSSWRLFVPGGFLDAPYGERWKAKLEKRIEQGTVRSRYLPWFAWI</sequence>
<dbReference type="Proteomes" id="UP000193087">
    <property type="component" value="Unassembled WGS sequence"/>
</dbReference>
<organism evidence="3 4">
    <name type="scientific">Mycobacterium riyadhense</name>
    <dbReference type="NCBI Taxonomy" id="486698"/>
    <lineage>
        <taxon>Bacteria</taxon>
        <taxon>Bacillati</taxon>
        <taxon>Actinomycetota</taxon>
        <taxon>Actinomycetes</taxon>
        <taxon>Mycobacteriales</taxon>
        <taxon>Mycobacteriaceae</taxon>
        <taxon>Mycobacterium</taxon>
    </lineage>
</organism>
<keyword evidence="1" id="KW-1133">Transmembrane helix</keyword>
<protein>
    <submittedName>
        <fullName evidence="3">Fatty acid desaturase</fullName>
    </submittedName>
</protein>
<dbReference type="GO" id="GO:0006629">
    <property type="term" value="P:lipid metabolic process"/>
    <property type="evidence" value="ECO:0007669"/>
    <property type="project" value="InterPro"/>
</dbReference>
<name>A0A1X2DF20_9MYCO</name>
<feature type="transmembrane region" description="Helical" evidence="1">
    <location>
        <begin position="183"/>
        <end position="201"/>
    </location>
</feature>